<dbReference type="InterPro" id="IPR002711">
    <property type="entry name" value="HNH"/>
</dbReference>
<dbReference type="Pfam" id="PF02342">
    <property type="entry name" value="TerD"/>
    <property type="match status" value="1"/>
</dbReference>
<dbReference type="CDD" id="cd06974">
    <property type="entry name" value="TerD_like"/>
    <property type="match status" value="1"/>
</dbReference>
<dbReference type="Pfam" id="PF01844">
    <property type="entry name" value="HNH"/>
    <property type="match status" value="1"/>
</dbReference>
<dbReference type="SMART" id="SM00507">
    <property type="entry name" value="HNHc"/>
    <property type="match status" value="1"/>
</dbReference>
<evidence type="ECO:0000313" key="3">
    <source>
        <dbReference type="EMBL" id="BCK57425.1"/>
    </source>
</evidence>
<dbReference type="KEGG" id="nwl:NWFMUON74_51970"/>
<protein>
    <submittedName>
        <fullName evidence="3">TerF-like protein</fullName>
    </submittedName>
</protein>
<gene>
    <name evidence="3" type="ORF">NWFMUON74_51970</name>
</gene>
<dbReference type="InterPro" id="IPR003325">
    <property type="entry name" value="TerD"/>
</dbReference>
<feature type="domain" description="HNH nuclease" evidence="2">
    <location>
        <begin position="483"/>
        <end position="533"/>
    </location>
</feature>
<dbReference type="GO" id="GO:0008270">
    <property type="term" value="F:zinc ion binding"/>
    <property type="evidence" value="ECO:0007669"/>
    <property type="project" value="InterPro"/>
</dbReference>
<dbReference type="GeneID" id="80349636"/>
<evidence type="ECO:0000313" key="4">
    <source>
        <dbReference type="Proteomes" id="UP000516173"/>
    </source>
</evidence>
<dbReference type="GO" id="GO:0003676">
    <property type="term" value="F:nucleic acid binding"/>
    <property type="evidence" value="ECO:0007669"/>
    <property type="project" value="InterPro"/>
</dbReference>
<name>A0A7G1KQ78_9NOCA</name>
<dbReference type="RefSeq" id="WP_187684330.1">
    <property type="nucleotide sequence ID" value="NZ_AP023396.1"/>
</dbReference>
<organism evidence="3 4">
    <name type="scientific">Nocardia wallacei</name>
    <dbReference type="NCBI Taxonomy" id="480035"/>
    <lineage>
        <taxon>Bacteria</taxon>
        <taxon>Bacillati</taxon>
        <taxon>Actinomycetota</taxon>
        <taxon>Actinomycetes</taxon>
        <taxon>Mycobacteriales</taxon>
        <taxon>Nocardiaceae</taxon>
        <taxon>Nocardia</taxon>
    </lineage>
</organism>
<proteinExistence type="inferred from homology"/>
<dbReference type="PANTHER" id="PTHR32097">
    <property type="entry name" value="CAMP-BINDING PROTEIN 1-RELATED"/>
    <property type="match status" value="1"/>
</dbReference>
<evidence type="ECO:0000259" key="2">
    <source>
        <dbReference type="SMART" id="SM00507"/>
    </source>
</evidence>
<dbReference type="CDD" id="cd00085">
    <property type="entry name" value="HNHc"/>
    <property type="match status" value="1"/>
</dbReference>
<sequence>MTATHSGSTPVPTSLLTVLLSWRSGHAVDAHALLLSDSGQVRSERDAVFFNAPRHPSQAVTLDQQPLPGTARLSVSLPRTASEVTRIVVAGSVEEGELAEVPGLTVSVEDAAGLVARADIAAATGVRAMVLGEFHRHEDRWWFRGGGPGKPGLTELFVVFGVTPGRSLSLQRTTVDDRVGEIFAAPTDPDRPDWHPDPGGDALRWWDGSAWTEETASRRPSDPRACTRCGRRRGWRVLGAPAPCRACAAEIEEYLRGWRVRAWRVLTGTGPRSPDWDELWTALRYRHIPADTGRAALRAPGSAWLERLTAFAEVDGEVTADTVDDFETVAESLRLAGPMVDELRRRLHRGRTLSRLRSGVLPHVRATDLHLDPEERVHVDVAAIRVRQLARGPKTTAGRLICSNKKLRFVGPEAGVELPWSRIVSVTAAGDTVSISATAARGGADFEVDDAELVAAAMEGALRVAKRLALAPGRRDRRSIPPEIKAEVWRRDGGRCGECGATHYLEFDHVIPLSRGGATSAANLQILCRACNRAKGSRI</sequence>
<dbReference type="EMBL" id="AP023396">
    <property type="protein sequence ID" value="BCK57425.1"/>
    <property type="molecule type" value="Genomic_DNA"/>
</dbReference>
<dbReference type="Gene3D" id="2.60.60.30">
    <property type="entry name" value="sav2460 like domains"/>
    <property type="match status" value="1"/>
</dbReference>
<dbReference type="Gene3D" id="1.10.30.50">
    <property type="match status" value="1"/>
</dbReference>
<reference evidence="3 4" key="1">
    <citation type="submission" date="2020-08" db="EMBL/GenBank/DDBJ databases">
        <title>Genome Sequencing of Nocardia wallacei strain FMUON74 and assembly.</title>
        <authorList>
            <person name="Toyokawa M."/>
            <person name="Uesaka K."/>
        </authorList>
    </citation>
    <scope>NUCLEOTIDE SEQUENCE [LARGE SCALE GENOMIC DNA]</scope>
    <source>
        <strain evidence="3 4">FMUON74</strain>
    </source>
</reference>
<dbReference type="AlphaFoldDB" id="A0A7G1KQ78"/>
<accession>A0A7G1KQ78</accession>
<dbReference type="InterPro" id="IPR003615">
    <property type="entry name" value="HNH_nuc"/>
</dbReference>
<dbReference type="InterPro" id="IPR051324">
    <property type="entry name" value="Stress/Tellurium_Resist"/>
</dbReference>
<dbReference type="Proteomes" id="UP000516173">
    <property type="component" value="Chromosome"/>
</dbReference>
<dbReference type="GO" id="GO:0004519">
    <property type="term" value="F:endonuclease activity"/>
    <property type="evidence" value="ECO:0007669"/>
    <property type="project" value="InterPro"/>
</dbReference>
<keyword evidence="4" id="KW-1185">Reference proteome</keyword>
<dbReference type="PANTHER" id="PTHR32097:SF4">
    <property type="entry name" value="GENERAL STRESS PROTEIN 16U"/>
    <property type="match status" value="1"/>
</dbReference>
<dbReference type="InterPro" id="IPR018929">
    <property type="entry name" value="DUF2510"/>
</dbReference>
<evidence type="ECO:0000256" key="1">
    <source>
        <dbReference type="ARBA" id="ARBA00008775"/>
    </source>
</evidence>
<dbReference type="Pfam" id="PF10708">
    <property type="entry name" value="DUF2510"/>
    <property type="match status" value="1"/>
</dbReference>
<comment type="similarity">
    <text evidence="1">Belongs to the CAPAB/TerDEXZ family.</text>
</comment>